<proteinExistence type="predicted"/>
<sequence length="729" mass="86576">MDLVISPLEIKLNTNIPNQASISFTSSLLHHPSYTIPTNIGKYPYLISNAYFPEDALRNMEWEDRISFFFNLDTMRNTMANEVIAIKTGPEEKQLVENRNIFILIKSLFPTKYFVHKNIHQTLEYVTGDHPERSFFFNPFSQQFSYSKLNNKTYTNIRVTWKNDLLNHPVYYDLVKNTYDFLIKQRSEDARYADKYYKLVIEFNDLLREYVSRMLGIMQEYDENMPIDKDQNYHALLRIAIVNSVYQWINYENTDETFVKIFIMNIKQYNNELKNKVDDKYLSPREVDFASKKLFDLIEEKDEYINTIKDPLMRKQAKLELVFNEDAEFLTTNRLLIKLENDEKLKKYFNDYINYFNNQEDKMKKQYAILIKELNNVVVFQSYKRTPFLQISSQPDILKNNATYRRYYTNNIEKLLDTATNRDSMIPGNHKLYALLHTNKEEDIAYFFDFMEYVYEKYILYKTSSLPVKEDFVQDASELIYTGVDTVKDKKQVHFILDVIDGEVNDENKRAYYCPFMNHYMGFLLSDFTQPNTFVKWKAAPYNFIVSTSAIQDKLTSTENKPVEELVLVPTSDTLDDNWEKFKNLVNIASREKIVDSLLILKKQTPAIDETDEFAFVQTNNPSLFSAIKNISKHIKKRDLNTMEFRQNLQALKELTNNYQSRFVYNKQLLDNLSTEKMDQYEKVNKDKVENELYYTISDNAVKYFPQNGGRKTRKKVKFAKKNNIVFIE</sequence>
<reference evidence="1" key="1">
    <citation type="journal article" date="2020" name="Nature">
        <title>Giant virus diversity and host interactions through global metagenomics.</title>
        <authorList>
            <person name="Schulz F."/>
            <person name="Roux S."/>
            <person name="Paez-Espino D."/>
            <person name="Jungbluth S."/>
            <person name="Walsh D.A."/>
            <person name="Denef V.J."/>
            <person name="McMahon K.D."/>
            <person name="Konstantinidis K.T."/>
            <person name="Eloe-Fadrosh E.A."/>
            <person name="Kyrpides N.C."/>
            <person name="Woyke T."/>
        </authorList>
    </citation>
    <scope>NUCLEOTIDE SEQUENCE</scope>
    <source>
        <strain evidence="1">GVMAG-M-3300023210-19</strain>
    </source>
</reference>
<accession>A0A6C0IKD7</accession>
<organism evidence="1">
    <name type="scientific">viral metagenome</name>
    <dbReference type="NCBI Taxonomy" id="1070528"/>
    <lineage>
        <taxon>unclassified sequences</taxon>
        <taxon>metagenomes</taxon>
        <taxon>organismal metagenomes</taxon>
    </lineage>
</organism>
<evidence type="ECO:0000313" key="1">
    <source>
        <dbReference type="EMBL" id="QHT93289.1"/>
    </source>
</evidence>
<name>A0A6C0IKD7_9ZZZZ</name>
<protein>
    <submittedName>
        <fullName evidence="1">Uncharacterized protein</fullName>
    </submittedName>
</protein>
<dbReference type="EMBL" id="MN740206">
    <property type="protein sequence ID" value="QHT93289.1"/>
    <property type="molecule type" value="Genomic_DNA"/>
</dbReference>
<dbReference type="AlphaFoldDB" id="A0A6C0IKD7"/>